<dbReference type="EMBL" id="JASPKY010000249">
    <property type="protein sequence ID" value="KAK9716946.1"/>
    <property type="molecule type" value="Genomic_DNA"/>
</dbReference>
<feature type="region of interest" description="Disordered" evidence="1">
    <location>
        <begin position="34"/>
        <end position="95"/>
    </location>
</feature>
<evidence type="ECO:0000313" key="3">
    <source>
        <dbReference type="Proteomes" id="UP001458880"/>
    </source>
</evidence>
<organism evidence="2 3">
    <name type="scientific">Popillia japonica</name>
    <name type="common">Japanese beetle</name>
    <dbReference type="NCBI Taxonomy" id="7064"/>
    <lineage>
        <taxon>Eukaryota</taxon>
        <taxon>Metazoa</taxon>
        <taxon>Ecdysozoa</taxon>
        <taxon>Arthropoda</taxon>
        <taxon>Hexapoda</taxon>
        <taxon>Insecta</taxon>
        <taxon>Pterygota</taxon>
        <taxon>Neoptera</taxon>
        <taxon>Endopterygota</taxon>
        <taxon>Coleoptera</taxon>
        <taxon>Polyphaga</taxon>
        <taxon>Scarabaeiformia</taxon>
        <taxon>Scarabaeidae</taxon>
        <taxon>Rutelinae</taxon>
        <taxon>Popillia</taxon>
    </lineage>
</organism>
<keyword evidence="3" id="KW-1185">Reference proteome</keyword>
<dbReference type="Proteomes" id="UP001458880">
    <property type="component" value="Unassembled WGS sequence"/>
</dbReference>
<gene>
    <name evidence="2" type="ORF">QE152_g24445</name>
</gene>
<dbReference type="AlphaFoldDB" id="A0AAW1KEG7"/>
<feature type="compositionally biased region" description="Basic and acidic residues" evidence="1">
    <location>
        <begin position="75"/>
        <end position="95"/>
    </location>
</feature>
<feature type="compositionally biased region" description="Polar residues" evidence="1">
    <location>
        <begin position="39"/>
        <end position="63"/>
    </location>
</feature>
<name>A0AAW1KEG7_POPJA</name>
<protein>
    <submittedName>
        <fullName evidence="2">Uncharacterized protein</fullName>
    </submittedName>
</protein>
<evidence type="ECO:0000313" key="2">
    <source>
        <dbReference type="EMBL" id="KAK9716946.1"/>
    </source>
</evidence>
<comment type="caution">
    <text evidence="2">The sequence shown here is derived from an EMBL/GenBank/DDBJ whole genome shotgun (WGS) entry which is preliminary data.</text>
</comment>
<evidence type="ECO:0000256" key="1">
    <source>
        <dbReference type="SAM" id="MobiDB-lite"/>
    </source>
</evidence>
<accession>A0AAW1KEG7</accession>
<sequence length="95" mass="10921">MYYNKYLRPPIQAKFSECGRRKVVPYIDNSTCEVHGNKKQSVSKPLNGIPTRNISSPRPNINGNHEVYRAPPRQVDGEQKPHTPQELYDNLHLHG</sequence>
<reference evidence="2 3" key="1">
    <citation type="journal article" date="2024" name="BMC Genomics">
        <title>De novo assembly and annotation of Popillia japonica's genome with initial clues to its potential as an invasive pest.</title>
        <authorList>
            <person name="Cucini C."/>
            <person name="Boschi S."/>
            <person name="Funari R."/>
            <person name="Cardaioli E."/>
            <person name="Iannotti N."/>
            <person name="Marturano G."/>
            <person name="Paoli F."/>
            <person name="Bruttini M."/>
            <person name="Carapelli A."/>
            <person name="Frati F."/>
            <person name="Nardi F."/>
        </authorList>
    </citation>
    <scope>NUCLEOTIDE SEQUENCE [LARGE SCALE GENOMIC DNA]</scope>
    <source>
        <strain evidence="2">DMR45628</strain>
    </source>
</reference>
<proteinExistence type="predicted"/>